<comment type="caution">
    <text evidence="1">The sequence shown here is derived from an EMBL/GenBank/DDBJ whole genome shotgun (WGS) entry which is preliminary data.</text>
</comment>
<protein>
    <submittedName>
        <fullName evidence="1">Uncharacterized protein</fullName>
    </submittedName>
</protein>
<evidence type="ECO:0000313" key="1">
    <source>
        <dbReference type="EMBL" id="KKS44077.1"/>
    </source>
</evidence>
<accession>A0A0G0Z5V7</accession>
<sequence length="128" mass="14437">MNYEVIFSPFTERHFIKSFIRKYKGAWNNTVRGLIVEFTLFDSLFLRSTAETIVDTGDVKVCKTEFKIAGTPESRHGSGNRCIVAVHKSARKVCVLLVYGKTDIRGGNETAGWKALVRGNYPEYANIL</sequence>
<dbReference type="Proteomes" id="UP000034875">
    <property type="component" value="Unassembled WGS sequence"/>
</dbReference>
<name>A0A0G0Z5V7_9BACT</name>
<dbReference type="AlphaFoldDB" id="A0A0G0Z5V7"/>
<dbReference type="EMBL" id="LCCZ01000012">
    <property type="protein sequence ID" value="KKS44077.1"/>
    <property type="molecule type" value="Genomic_DNA"/>
</dbReference>
<evidence type="ECO:0000313" key="2">
    <source>
        <dbReference type="Proteomes" id="UP000034875"/>
    </source>
</evidence>
<reference evidence="1 2" key="1">
    <citation type="journal article" date="2015" name="Nature">
        <title>rRNA introns, odd ribosomes, and small enigmatic genomes across a large radiation of phyla.</title>
        <authorList>
            <person name="Brown C.T."/>
            <person name="Hug L.A."/>
            <person name="Thomas B.C."/>
            <person name="Sharon I."/>
            <person name="Castelle C.J."/>
            <person name="Singh A."/>
            <person name="Wilkins M.J."/>
            <person name="Williams K.H."/>
            <person name="Banfield J.F."/>
        </authorList>
    </citation>
    <scope>NUCLEOTIDE SEQUENCE [LARGE SCALE GENOMIC DNA]</scope>
</reference>
<proteinExistence type="predicted"/>
<gene>
    <name evidence="1" type="ORF">UV05_C0012G0006</name>
</gene>
<organism evidence="1 2">
    <name type="scientific">candidate division CPR1 bacterium GW2011_GWA2_42_17</name>
    <dbReference type="NCBI Taxonomy" id="1618341"/>
    <lineage>
        <taxon>Bacteria</taxon>
        <taxon>candidate division CPR1</taxon>
    </lineage>
</organism>